<dbReference type="InterPro" id="IPR012677">
    <property type="entry name" value="Nucleotide-bd_a/b_plait_sf"/>
</dbReference>
<keyword evidence="4" id="KW-0694">RNA-binding</keyword>
<dbReference type="GO" id="GO:0019843">
    <property type="term" value="F:rRNA binding"/>
    <property type="evidence" value="ECO:0007669"/>
    <property type="project" value="UniProtKB-UniRule"/>
</dbReference>
<dbReference type="Pfam" id="PF00276">
    <property type="entry name" value="Ribosomal_L23"/>
    <property type="match status" value="1"/>
</dbReference>
<dbReference type="GO" id="GO:0006412">
    <property type="term" value="P:translation"/>
    <property type="evidence" value="ECO:0007669"/>
    <property type="project" value="UniProtKB-UniRule"/>
</dbReference>
<accession>A0A953HPC4</accession>
<protein>
    <recommendedName>
        <fullName evidence="4">Large ribosomal subunit protein uL23</fullName>
    </recommendedName>
</protein>
<gene>
    <name evidence="4 5" type="primary">rplW</name>
    <name evidence="5" type="ORF">KUV50_14210</name>
</gene>
<dbReference type="RefSeq" id="WP_222580838.1">
    <property type="nucleotide sequence ID" value="NZ_JAHVHU010000013.1"/>
</dbReference>
<dbReference type="GO" id="GO:1990904">
    <property type="term" value="C:ribonucleoprotein complex"/>
    <property type="evidence" value="ECO:0007669"/>
    <property type="project" value="UniProtKB-KW"/>
</dbReference>
<name>A0A953HPC4_9BACT</name>
<evidence type="ECO:0000256" key="2">
    <source>
        <dbReference type="ARBA" id="ARBA00022980"/>
    </source>
</evidence>
<keyword evidence="3 4" id="KW-0687">Ribonucleoprotein</keyword>
<dbReference type="HAMAP" id="MF_01369_B">
    <property type="entry name" value="Ribosomal_uL23_B"/>
    <property type="match status" value="1"/>
</dbReference>
<keyword evidence="2 4" id="KW-0689">Ribosomal protein</keyword>
<dbReference type="PANTHER" id="PTHR11620">
    <property type="entry name" value="60S RIBOSOMAL PROTEIN L23A"/>
    <property type="match status" value="1"/>
</dbReference>
<dbReference type="GO" id="GO:0003735">
    <property type="term" value="F:structural constituent of ribosome"/>
    <property type="evidence" value="ECO:0007669"/>
    <property type="project" value="InterPro"/>
</dbReference>
<evidence type="ECO:0000313" key="6">
    <source>
        <dbReference type="Proteomes" id="UP000753961"/>
    </source>
</evidence>
<dbReference type="NCBIfam" id="NF004363">
    <property type="entry name" value="PRK05738.2-4"/>
    <property type="match status" value="1"/>
</dbReference>
<keyword evidence="4" id="KW-0699">rRNA-binding</keyword>
<keyword evidence="6" id="KW-1185">Reference proteome</keyword>
<dbReference type="InterPro" id="IPR012678">
    <property type="entry name" value="Ribosomal_uL23/eL15/eS24_sf"/>
</dbReference>
<comment type="similarity">
    <text evidence="1 4">Belongs to the universal ribosomal protein uL23 family.</text>
</comment>
<dbReference type="InterPro" id="IPR013025">
    <property type="entry name" value="Ribosomal_uL23-like"/>
</dbReference>
<dbReference type="AlphaFoldDB" id="A0A953HPC4"/>
<comment type="subunit">
    <text evidence="4">Part of the 50S ribosomal subunit. Contacts protein L29, and trigger factor when it is bound to the ribosome.</text>
</comment>
<evidence type="ECO:0000313" key="5">
    <source>
        <dbReference type="EMBL" id="MBY5959302.1"/>
    </source>
</evidence>
<reference evidence="5" key="1">
    <citation type="submission" date="2021-06" db="EMBL/GenBank/DDBJ databases">
        <title>44 bacteria genomes isolated from Dapeng, Shenzhen.</title>
        <authorList>
            <person name="Zheng W."/>
            <person name="Yu S."/>
            <person name="Huang Y."/>
        </authorList>
    </citation>
    <scope>NUCLEOTIDE SEQUENCE</scope>
    <source>
        <strain evidence="5">DP5N28-2</strain>
    </source>
</reference>
<evidence type="ECO:0000256" key="3">
    <source>
        <dbReference type="ARBA" id="ARBA00023274"/>
    </source>
</evidence>
<dbReference type="SUPFAM" id="SSF54189">
    <property type="entry name" value="Ribosomal proteins S24e, L23 and L15e"/>
    <property type="match status" value="1"/>
</dbReference>
<dbReference type="EMBL" id="JAHVHU010000013">
    <property type="protein sequence ID" value="MBY5959302.1"/>
    <property type="molecule type" value="Genomic_DNA"/>
</dbReference>
<comment type="caution">
    <text evidence="5">The sequence shown here is derived from an EMBL/GenBank/DDBJ whole genome shotgun (WGS) entry which is preliminary data.</text>
</comment>
<sequence length="98" mass="11224">MAKRILIKPLITEKTDQLNEKLNQVTFVVDRKANKIEIRKAVEDRYNVEVNQVNTGIMPGKLRQKFTRHGLEKGRISSFKKAVVTLAVGEEIDLYGEL</sequence>
<dbReference type="Proteomes" id="UP000753961">
    <property type="component" value="Unassembled WGS sequence"/>
</dbReference>
<comment type="function">
    <text evidence="4">One of the early assembly proteins it binds 23S rRNA. One of the proteins that surrounds the polypeptide exit tunnel on the outside of the ribosome. Forms the main docking site for trigger factor binding to the ribosome.</text>
</comment>
<organism evidence="5 6">
    <name type="scientific">Membranihabitans marinus</name>
    <dbReference type="NCBI Taxonomy" id="1227546"/>
    <lineage>
        <taxon>Bacteria</taxon>
        <taxon>Pseudomonadati</taxon>
        <taxon>Bacteroidota</taxon>
        <taxon>Saprospiria</taxon>
        <taxon>Saprospirales</taxon>
        <taxon>Saprospiraceae</taxon>
        <taxon>Membranihabitans</taxon>
    </lineage>
</organism>
<evidence type="ECO:0000256" key="4">
    <source>
        <dbReference type="HAMAP-Rule" id="MF_01369"/>
    </source>
</evidence>
<evidence type="ECO:0000256" key="1">
    <source>
        <dbReference type="ARBA" id="ARBA00006700"/>
    </source>
</evidence>
<dbReference type="Gene3D" id="3.30.70.330">
    <property type="match status" value="1"/>
</dbReference>
<proteinExistence type="inferred from homology"/>
<dbReference type="GO" id="GO:0005840">
    <property type="term" value="C:ribosome"/>
    <property type="evidence" value="ECO:0007669"/>
    <property type="project" value="UniProtKB-KW"/>
</dbReference>